<feature type="compositionally biased region" description="Low complexity" evidence="4">
    <location>
        <begin position="58"/>
        <end position="71"/>
    </location>
</feature>
<keyword evidence="1" id="KW-0479">Metal-binding</keyword>
<keyword evidence="7" id="KW-1185">Reference proteome</keyword>
<keyword evidence="2" id="KW-0863">Zinc-finger</keyword>
<evidence type="ECO:0000313" key="7">
    <source>
        <dbReference type="Proteomes" id="UP001321749"/>
    </source>
</evidence>
<reference evidence="6" key="2">
    <citation type="submission" date="2023-06" db="EMBL/GenBank/DDBJ databases">
        <authorList>
            <consortium name="Lawrence Berkeley National Laboratory"/>
            <person name="Mondo S.J."/>
            <person name="Hensen N."/>
            <person name="Bonometti L."/>
            <person name="Westerberg I."/>
            <person name="Brannstrom I.O."/>
            <person name="Guillou S."/>
            <person name="Cros-Aarteil S."/>
            <person name="Calhoun S."/>
            <person name="Haridas S."/>
            <person name="Kuo A."/>
            <person name="Pangilinan J."/>
            <person name="Riley R."/>
            <person name="Labutti K."/>
            <person name="Andreopoulos B."/>
            <person name="Lipzen A."/>
            <person name="Chen C."/>
            <person name="Yanf M."/>
            <person name="Daum C."/>
            <person name="Ng V."/>
            <person name="Clum A."/>
            <person name="Steindorff A."/>
            <person name="Ohm R."/>
            <person name="Martin F."/>
            <person name="Silar P."/>
            <person name="Natvig D."/>
            <person name="Lalanne C."/>
            <person name="Gautier V."/>
            <person name="Ament-Velasquez S.L."/>
            <person name="Kruys A."/>
            <person name="Hutchinson M.I."/>
            <person name="Powell A.J."/>
            <person name="Barry K."/>
            <person name="Miller A.N."/>
            <person name="Grigoriev I.V."/>
            <person name="Debuchy R."/>
            <person name="Gladieux P."/>
            <person name="Thoren M.H."/>
            <person name="Johannesson H."/>
        </authorList>
    </citation>
    <scope>NUCLEOTIDE SEQUENCE</scope>
    <source>
        <strain evidence="6">PSN324</strain>
    </source>
</reference>
<feature type="region of interest" description="Disordered" evidence="4">
    <location>
        <begin position="1"/>
        <end position="82"/>
    </location>
</feature>
<protein>
    <recommendedName>
        <fullName evidence="5">RanBP2-type domain-containing protein</fullName>
    </recommendedName>
</protein>
<accession>A0AAV9HEF2</accession>
<evidence type="ECO:0000256" key="1">
    <source>
        <dbReference type="ARBA" id="ARBA00022723"/>
    </source>
</evidence>
<dbReference type="Proteomes" id="UP001321749">
    <property type="component" value="Unassembled WGS sequence"/>
</dbReference>
<proteinExistence type="predicted"/>
<evidence type="ECO:0000313" key="6">
    <source>
        <dbReference type="EMBL" id="KAK4457918.1"/>
    </source>
</evidence>
<comment type="caution">
    <text evidence="6">The sequence shown here is derived from an EMBL/GenBank/DDBJ whole genome shotgun (WGS) entry which is preliminary data.</text>
</comment>
<organism evidence="6 7">
    <name type="scientific">Cladorrhinum samala</name>
    <dbReference type="NCBI Taxonomy" id="585594"/>
    <lineage>
        <taxon>Eukaryota</taxon>
        <taxon>Fungi</taxon>
        <taxon>Dikarya</taxon>
        <taxon>Ascomycota</taxon>
        <taxon>Pezizomycotina</taxon>
        <taxon>Sordariomycetes</taxon>
        <taxon>Sordariomycetidae</taxon>
        <taxon>Sordariales</taxon>
        <taxon>Podosporaceae</taxon>
        <taxon>Cladorrhinum</taxon>
    </lineage>
</organism>
<evidence type="ECO:0000256" key="4">
    <source>
        <dbReference type="SAM" id="MobiDB-lite"/>
    </source>
</evidence>
<dbReference type="AlphaFoldDB" id="A0AAV9HEF2"/>
<gene>
    <name evidence="6" type="ORF">QBC42DRAFT_291108</name>
</gene>
<feature type="compositionally biased region" description="Basic and acidic residues" evidence="4">
    <location>
        <begin position="122"/>
        <end position="143"/>
    </location>
</feature>
<name>A0AAV9HEF2_9PEZI</name>
<feature type="region of interest" description="Disordered" evidence="4">
    <location>
        <begin position="114"/>
        <end position="143"/>
    </location>
</feature>
<evidence type="ECO:0000256" key="3">
    <source>
        <dbReference type="ARBA" id="ARBA00022833"/>
    </source>
</evidence>
<dbReference type="InterPro" id="IPR001876">
    <property type="entry name" value="Znf_RanBP2"/>
</dbReference>
<dbReference type="GO" id="GO:0008270">
    <property type="term" value="F:zinc ion binding"/>
    <property type="evidence" value="ECO:0007669"/>
    <property type="project" value="UniProtKB-KW"/>
</dbReference>
<sequence>MAYTSFDLVPPAPLPAERDPLEHLNGPVLGVSSGKRFPRFDDGSDDEEVLLDTDDSSDNTNLSTEVSSGDSSDSDSDRESYYDSDDGFIEEFGFVRKRVSPVARRSLIAEGLRRGLASRKHHSDEPKPDGHRDRRATTGAVRDGDTTVRLLTPLQSRDRERGKEIRREALNVKIEARHENRLTGEQAVIIAGWAAGPPSESWVCCCCSALNSGYEWRCSSCKSHGKCEGCEVAAEEIDGNLGLESE</sequence>
<evidence type="ECO:0000259" key="5">
    <source>
        <dbReference type="PROSITE" id="PS01358"/>
    </source>
</evidence>
<dbReference type="PROSITE" id="PS01358">
    <property type="entry name" value="ZF_RANBP2_1"/>
    <property type="match status" value="1"/>
</dbReference>
<reference evidence="6" key="1">
    <citation type="journal article" date="2023" name="Mol. Phylogenet. Evol.">
        <title>Genome-scale phylogeny and comparative genomics of the fungal order Sordariales.</title>
        <authorList>
            <person name="Hensen N."/>
            <person name="Bonometti L."/>
            <person name="Westerberg I."/>
            <person name="Brannstrom I.O."/>
            <person name="Guillou S."/>
            <person name="Cros-Aarteil S."/>
            <person name="Calhoun S."/>
            <person name="Haridas S."/>
            <person name="Kuo A."/>
            <person name="Mondo S."/>
            <person name="Pangilinan J."/>
            <person name="Riley R."/>
            <person name="LaButti K."/>
            <person name="Andreopoulos B."/>
            <person name="Lipzen A."/>
            <person name="Chen C."/>
            <person name="Yan M."/>
            <person name="Daum C."/>
            <person name="Ng V."/>
            <person name="Clum A."/>
            <person name="Steindorff A."/>
            <person name="Ohm R.A."/>
            <person name="Martin F."/>
            <person name="Silar P."/>
            <person name="Natvig D.O."/>
            <person name="Lalanne C."/>
            <person name="Gautier V."/>
            <person name="Ament-Velasquez S.L."/>
            <person name="Kruys A."/>
            <person name="Hutchinson M.I."/>
            <person name="Powell A.J."/>
            <person name="Barry K."/>
            <person name="Miller A.N."/>
            <person name="Grigoriev I.V."/>
            <person name="Debuchy R."/>
            <person name="Gladieux P."/>
            <person name="Hiltunen Thoren M."/>
            <person name="Johannesson H."/>
        </authorList>
    </citation>
    <scope>NUCLEOTIDE SEQUENCE</scope>
    <source>
        <strain evidence="6">PSN324</strain>
    </source>
</reference>
<feature type="domain" description="RanBP2-type" evidence="5">
    <location>
        <begin position="202"/>
        <end position="221"/>
    </location>
</feature>
<dbReference type="EMBL" id="MU865091">
    <property type="protein sequence ID" value="KAK4457918.1"/>
    <property type="molecule type" value="Genomic_DNA"/>
</dbReference>
<feature type="compositionally biased region" description="Acidic residues" evidence="4">
    <location>
        <begin position="43"/>
        <end position="57"/>
    </location>
</feature>
<keyword evidence="3" id="KW-0862">Zinc</keyword>
<evidence type="ECO:0000256" key="2">
    <source>
        <dbReference type="ARBA" id="ARBA00022771"/>
    </source>
</evidence>